<name>A0A178K182_9GAMM</name>
<dbReference type="AlphaFoldDB" id="A0A178K182"/>
<organism evidence="1 2">
    <name type="scientific">Photobacterium jeanii</name>
    <dbReference type="NCBI Taxonomy" id="858640"/>
    <lineage>
        <taxon>Bacteria</taxon>
        <taxon>Pseudomonadati</taxon>
        <taxon>Pseudomonadota</taxon>
        <taxon>Gammaproteobacteria</taxon>
        <taxon>Vibrionales</taxon>
        <taxon>Vibrionaceae</taxon>
        <taxon>Photobacterium</taxon>
    </lineage>
</organism>
<evidence type="ECO:0000313" key="1">
    <source>
        <dbReference type="EMBL" id="OAN10866.1"/>
    </source>
</evidence>
<dbReference type="Proteomes" id="UP000078503">
    <property type="component" value="Unassembled WGS sequence"/>
</dbReference>
<gene>
    <name evidence="1" type="ORF">A3K86_17900</name>
</gene>
<proteinExistence type="predicted"/>
<evidence type="ECO:0000313" key="2">
    <source>
        <dbReference type="Proteomes" id="UP000078503"/>
    </source>
</evidence>
<comment type="caution">
    <text evidence="1">The sequence shown here is derived from an EMBL/GenBank/DDBJ whole genome shotgun (WGS) entry which is preliminary data.</text>
</comment>
<sequence>MKYTIFLLMSFWSFSVMGKDKLDVEFVRDLINDIECCDYQPVELHIEHVGKILLPKEYSAVVDAYKKHYDLMTNLFQGHAVLSVEEIKSQYKCNNEQSFFYFFHLDEEYQIINGEPFVINEAQMGLGDEVVYNLSRFVPIFTFEVGAGYILYDNFEKNVGRLIITSYYVDGDVIGSSILDYLKDIESGLISGKYTVHTNGYIEM</sequence>
<protein>
    <submittedName>
        <fullName evidence="1">Uncharacterized protein</fullName>
    </submittedName>
</protein>
<dbReference type="EMBL" id="LVHF01000033">
    <property type="protein sequence ID" value="OAN10866.1"/>
    <property type="molecule type" value="Genomic_DNA"/>
</dbReference>
<accession>A0A178K182</accession>
<reference evidence="1 2" key="1">
    <citation type="submission" date="2016-03" db="EMBL/GenBank/DDBJ databases">
        <title>Photobacterium proteolyticum sp. nov. a protease producing bacterium isolated from ocean sediments of Laizhou Bay.</title>
        <authorList>
            <person name="Li Y."/>
        </authorList>
    </citation>
    <scope>NUCLEOTIDE SEQUENCE [LARGE SCALE GENOMIC DNA]</scope>
    <source>
        <strain evidence="1 2">R-40508</strain>
    </source>
</reference>
<keyword evidence="2" id="KW-1185">Reference proteome</keyword>